<organism evidence="1 2">
    <name type="scientific">Brassica cretica</name>
    <name type="common">Mustard</name>
    <dbReference type="NCBI Taxonomy" id="69181"/>
    <lineage>
        <taxon>Eukaryota</taxon>
        <taxon>Viridiplantae</taxon>
        <taxon>Streptophyta</taxon>
        <taxon>Embryophyta</taxon>
        <taxon>Tracheophyta</taxon>
        <taxon>Spermatophyta</taxon>
        <taxon>Magnoliopsida</taxon>
        <taxon>eudicotyledons</taxon>
        <taxon>Gunneridae</taxon>
        <taxon>Pentapetalae</taxon>
        <taxon>rosids</taxon>
        <taxon>malvids</taxon>
        <taxon>Brassicales</taxon>
        <taxon>Brassicaceae</taxon>
        <taxon>Brassiceae</taxon>
        <taxon>Brassica</taxon>
    </lineage>
</organism>
<evidence type="ECO:0000313" key="1">
    <source>
        <dbReference type="EMBL" id="KAF3589802.1"/>
    </source>
</evidence>
<protein>
    <submittedName>
        <fullName evidence="1">Uncharacterized protein</fullName>
    </submittedName>
</protein>
<sequence>MFSEFELLLGFEDCRTGPPREPRARRDTSWNKLERELQLSGMAGADRMNTSWNACKNRLGFVGFGLGFQSKSARTVSAPGVRGYRADNVLQNEGFRVLKIVEPDHQENLELDDRTQAGTSWNELERIRVRRVRIRVQKQIGTHCIGA</sequence>
<gene>
    <name evidence="1" type="ORF">F2Q69_00027282</name>
</gene>
<name>A0A8S9SCE1_BRACR</name>
<reference evidence="1" key="1">
    <citation type="submission" date="2019-12" db="EMBL/GenBank/DDBJ databases">
        <title>Genome sequencing and annotation of Brassica cretica.</title>
        <authorList>
            <person name="Studholme D.J."/>
            <person name="Sarris P."/>
        </authorList>
    </citation>
    <scope>NUCLEOTIDE SEQUENCE</scope>
    <source>
        <strain evidence="1">PFS-109/04</strain>
        <tissue evidence="1">Leaf</tissue>
    </source>
</reference>
<comment type="caution">
    <text evidence="1">The sequence shown here is derived from an EMBL/GenBank/DDBJ whole genome shotgun (WGS) entry which is preliminary data.</text>
</comment>
<dbReference type="EMBL" id="QGKX02000088">
    <property type="protein sequence ID" value="KAF3589802.1"/>
    <property type="molecule type" value="Genomic_DNA"/>
</dbReference>
<proteinExistence type="predicted"/>
<accession>A0A8S9SCE1</accession>
<evidence type="ECO:0000313" key="2">
    <source>
        <dbReference type="Proteomes" id="UP000712600"/>
    </source>
</evidence>
<dbReference type="Proteomes" id="UP000712600">
    <property type="component" value="Unassembled WGS sequence"/>
</dbReference>
<dbReference type="AlphaFoldDB" id="A0A8S9SCE1"/>